<comment type="similarity">
    <text evidence="1">Belongs to the PPR family. P subfamily.</text>
</comment>
<dbReference type="PANTHER" id="PTHR47447">
    <property type="entry name" value="OS03G0856100 PROTEIN"/>
    <property type="match status" value="1"/>
</dbReference>
<feature type="repeat" description="PPR" evidence="3">
    <location>
        <begin position="97"/>
        <end position="131"/>
    </location>
</feature>
<evidence type="ECO:0000256" key="3">
    <source>
        <dbReference type="PROSITE-ProRule" id="PRU00708"/>
    </source>
</evidence>
<dbReference type="InterPro" id="IPR011990">
    <property type="entry name" value="TPR-like_helical_dom_sf"/>
</dbReference>
<dbReference type="Proteomes" id="UP000585474">
    <property type="component" value="Unassembled WGS sequence"/>
</dbReference>
<comment type="caution">
    <text evidence="4">The sequence shown here is derived from an EMBL/GenBank/DDBJ whole genome shotgun (WGS) entry which is preliminary data.</text>
</comment>
<feature type="repeat" description="PPR" evidence="3">
    <location>
        <begin position="173"/>
        <end position="207"/>
    </location>
</feature>
<organism evidence="4 5">
    <name type="scientific">Actinidia rufa</name>
    <dbReference type="NCBI Taxonomy" id="165716"/>
    <lineage>
        <taxon>Eukaryota</taxon>
        <taxon>Viridiplantae</taxon>
        <taxon>Streptophyta</taxon>
        <taxon>Embryophyta</taxon>
        <taxon>Tracheophyta</taxon>
        <taxon>Spermatophyta</taxon>
        <taxon>Magnoliopsida</taxon>
        <taxon>eudicotyledons</taxon>
        <taxon>Gunneridae</taxon>
        <taxon>Pentapetalae</taxon>
        <taxon>asterids</taxon>
        <taxon>Ericales</taxon>
        <taxon>Actinidiaceae</taxon>
        <taxon>Actinidia</taxon>
    </lineage>
</organism>
<protein>
    <submittedName>
        <fullName evidence="4">Pentatricopeptide repeat (PPR) superfamily protein</fullName>
    </submittedName>
</protein>
<dbReference type="EMBL" id="BJWL01000239">
    <property type="protein sequence ID" value="GFS36006.1"/>
    <property type="molecule type" value="Genomic_DNA"/>
</dbReference>
<evidence type="ECO:0000256" key="1">
    <source>
        <dbReference type="ARBA" id="ARBA00007626"/>
    </source>
</evidence>
<name>A0A7J0DKB7_9ERIC</name>
<dbReference type="InterPro" id="IPR002885">
    <property type="entry name" value="PPR_rpt"/>
</dbReference>
<dbReference type="PROSITE" id="PS51375">
    <property type="entry name" value="PPR"/>
    <property type="match status" value="3"/>
</dbReference>
<sequence>MIDLAGKVRQFDIAWHLINSMKACNIEISVDTFSILIWRRCVRAGLVDEVVLAFNRMEDYVCEPDRIAFSVVIGILCNISEAKRMFCEMTMAGIKPTVYTYSTVIDALCRCGQITRAHDLFAEMIDIGYERNAVTFNKMMRVLVKASRTDKRYNRKEAIQVLNAMVKKGCIPNAHTFNPIFRCISKARDVNAAHRLFIRMKKLKCKPCNILMWIFADSKSTDMVFKLKKEMDESEIDPNAEMYQILISMFCSMGHWSSAYNFFKEMIEEKCLKLGQLVYEMVLQVLRNAGQINKHEELVEKMKQQLLEWRRPFGLWRYAWKRSLLREFPSCNSNPVSLVQFLPTLANQETNHLPVTAIPIALHLLSNHLRQFSCFRRNPSKCH</sequence>
<gene>
    <name evidence="4" type="ORF">Acr_00g0043350</name>
</gene>
<dbReference type="Gene3D" id="1.25.40.10">
    <property type="entry name" value="Tetratricopeptide repeat domain"/>
    <property type="match status" value="3"/>
</dbReference>
<dbReference type="NCBIfam" id="TIGR00756">
    <property type="entry name" value="PPR"/>
    <property type="match status" value="3"/>
</dbReference>
<dbReference type="Pfam" id="PF12854">
    <property type="entry name" value="PPR_1"/>
    <property type="match status" value="2"/>
</dbReference>
<keyword evidence="2" id="KW-0677">Repeat</keyword>
<dbReference type="OrthoDB" id="185373at2759"/>
<accession>A0A7J0DKB7</accession>
<evidence type="ECO:0000256" key="2">
    <source>
        <dbReference type="ARBA" id="ARBA00022737"/>
    </source>
</evidence>
<dbReference type="AlphaFoldDB" id="A0A7J0DKB7"/>
<dbReference type="Pfam" id="PF13812">
    <property type="entry name" value="PPR_3"/>
    <property type="match status" value="2"/>
</dbReference>
<proteinExistence type="inferred from homology"/>
<reference evidence="5" key="1">
    <citation type="submission" date="2019-07" db="EMBL/GenBank/DDBJ databases">
        <title>De Novo Assembly of kiwifruit Actinidia rufa.</title>
        <authorList>
            <person name="Sugita-Konishi S."/>
            <person name="Sato K."/>
            <person name="Mori E."/>
            <person name="Abe Y."/>
            <person name="Kisaki G."/>
            <person name="Hamano K."/>
            <person name="Suezawa K."/>
            <person name="Otani M."/>
            <person name="Fukuda T."/>
            <person name="Manabe T."/>
            <person name="Gomi K."/>
            <person name="Tabuchi M."/>
            <person name="Akimitsu K."/>
            <person name="Kataoka I."/>
        </authorList>
    </citation>
    <scope>NUCLEOTIDE SEQUENCE [LARGE SCALE GENOMIC DNA]</scope>
    <source>
        <strain evidence="5">cv. Fuchu</strain>
    </source>
</reference>
<evidence type="ECO:0000313" key="5">
    <source>
        <dbReference type="Proteomes" id="UP000585474"/>
    </source>
</evidence>
<feature type="repeat" description="PPR" evidence="3">
    <location>
        <begin position="239"/>
        <end position="273"/>
    </location>
</feature>
<evidence type="ECO:0000313" key="4">
    <source>
        <dbReference type="EMBL" id="GFS36006.1"/>
    </source>
</evidence>
<keyword evidence="5" id="KW-1185">Reference proteome</keyword>
<dbReference type="PANTHER" id="PTHR47447:SF28">
    <property type="entry name" value="PENTACOTRIPEPTIDE-REPEAT REGION OF PRORP DOMAIN-CONTAINING PROTEIN"/>
    <property type="match status" value="1"/>
</dbReference>